<dbReference type="Proteomes" id="UP000002283">
    <property type="component" value="Chromosome II"/>
</dbReference>
<evidence type="ECO:0000313" key="3">
    <source>
        <dbReference type="Proteomes" id="UP000002283"/>
    </source>
</evidence>
<gene>
    <name evidence="2" type="ordered locus">BMA10229_0526</name>
</gene>
<feature type="region of interest" description="Disordered" evidence="1">
    <location>
        <begin position="31"/>
        <end position="120"/>
    </location>
</feature>
<feature type="compositionally biased region" description="Basic and acidic residues" evidence="1">
    <location>
        <begin position="34"/>
        <end position="51"/>
    </location>
</feature>
<feature type="compositionally biased region" description="Basic and acidic residues" evidence="1">
    <location>
        <begin position="101"/>
        <end position="114"/>
    </location>
</feature>
<dbReference type="AlphaFoldDB" id="A2RXC3"/>
<accession>A2RXC3</accession>
<dbReference type="HOGENOM" id="CLU_2116393_0_0_4"/>
<evidence type="ECO:0000256" key="1">
    <source>
        <dbReference type="SAM" id="MobiDB-lite"/>
    </source>
</evidence>
<organism evidence="2 3">
    <name type="scientific">Burkholderia mallei (strain NCTC 10229)</name>
    <dbReference type="NCBI Taxonomy" id="412022"/>
    <lineage>
        <taxon>Bacteria</taxon>
        <taxon>Pseudomonadati</taxon>
        <taxon>Pseudomonadota</taxon>
        <taxon>Betaproteobacteria</taxon>
        <taxon>Burkholderiales</taxon>
        <taxon>Burkholderiaceae</taxon>
        <taxon>Burkholderia</taxon>
        <taxon>pseudomallei group</taxon>
    </lineage>
</organism>
<dbReference type="EMBL" id="CP000545">
    <property type="protein sequence ID" value="ABM99508.1"/>
    <property type="molecule type" value="Genomic_DNA"/>
</dbReference>
<feature type="compositionally biased region" description="Basic residues" evidence="1">
    <location>
        <begin position="70"/>
        <end position="90"/>
    </location>
</feature>
<evidence type="ECO:0000313" key="2">
    <source>
        <dbReference type="EMBL" id="ABM99508.1"/>
    </source>
</evidence>
<dbReference type="KEGG" id="bml:BMA10229_0526"/>
<sequence length="120" mass="13283">MTCAIRVLSNTNRRAASAAPLSRTIAGISAAHRAAGDKRPTLPADYVERRAPSRTSPMPVARRTAGARGARYRHRFAAHAHANARKRSADRHRSPTGRSLVPDDRAREHADERRAQRRFA</sequence>
<protein>
    <submittedName>
        <fullName evidence="2">Uncharacterized protein</fullName>
    </submittedName>
</protein>
<reference evidence="2 3" key="1">
    <citation type="submission" date="2007-01" db="EMBL/GenBank/DDBJ databases">
        <authorList>
            <person name="DeShazer D."/>
            <person name="Woods D.E."/>
            <person name="Nierman W.C."/>
        </authorList>
    </citation>
    <scope>NUCLEOTIDE SEQUENCE [LARGE SCALE GENOMIC DNA]</scope>
    <source>
        <strain evidence="2 3">NCTC 10229</strain>
    </source>
</reference>
<name>A2RXC3_BURM9</name>
<proteinExistence type="predicted"/>